<sequence length="208" mass="23226">MKYLANLMLFSVWVSLTSALSRPRARQEVLSLPKSAPEIHTTETCGNPAHGVPFYRTYHSAFIDHWYTPDVQRINEFLPQGFALEGIAGLVFVTEEPGTTQLYRLYSSAAKDNYYTTSAAERDAALKNGYAPDDVSFPLTWIYPNRTCGSIPLFHLYNRLKKDNFYTISDSERVEFISNRGYADASSAVAGYVLPVGASRCSTCGLHT</sequence>
<dbReference type="AlphaFoldDB" id="A0A8H7DE28"/>
<dbReference type="Proteomes" id="UP000620124">
    <property type="component" value="Unassembled WGS sequence"/>
</dbReference>
<feature type="domain" description="DUF5648" evidence="2">
    <location>
        <begin position="53"/>
        <end position="188"/>
    </location>
</feature>
<evidence type="ECO:0000259" key="2">
    <source>
        <dbReference type="Pfam" id="PF18885"/>
    </source>
</evidence>
<protein>
    <recommendedName>
        <fullName evidence="2">DUF5648 domain-containing protein</fullName>
    </recommendedName>
</protein>
<dbReference type="OrthoDB" id="9971254at2759"/>
<name>A0A8H7DE28_9AGAR</name>
<dbReference type="Pfam" id="PF18885">
    <property type="entry name" value="DUF5648"/>
    <property type="match status" value="1"/>
</dbReference>
<evidence type="ECO:0000313" key="4">
    <source>
        <dbReference type="Proteomes" id="UP000620124"/>
    </source>
</evidence>
<evidence type="ECO:0000256" key="1">
    <source>
        <dbReference type="SAM" id="SignalP"/>
    </source>
</evidence>
<reference evidence="3" key="1">
    <citation type="submission" date="2020-05" db="EMBL/GenBank/DDBJ databases">
        <title>Mycena genomes resolve the evolution of fungal bioluminescence.</title>
        <authorList>
            <person name="Tsai I.J."/>
        </authorList>
    </citation>
    <scope>NUCLEOTIDE SEQUENCE</scope>
    <source>
        <strain evidence="3">CCC161011</strain>
    </source>
</reference>
<gene>
    <name evidence="3" type="ORF">MVEN_00287000</name>
</gene>
<organism evidence="3 4">
    <name type="scientific">Mycena venus</name>
    <dbReference type="NCBI Taxonomy" id="2733690"/>
    <lineage>
        <taxon>Eukaryota</taxon>
        <taxon>Fungi</taxon>
        <taxon>Dikarya</taxon>
        <taxon>Basidiomycota</taxon>
        <taxon>Agaricomycotina</taxon>
        <taxon>Agaricomycetes</taxon>
        <taxon>Agaricomycetidae</taxon>
        <taxon>Agaricales</taxon>
        <taxon>Marasmiineae</taxon>
        <taxon>Mycenaceae</taxon>
        <taxon>Mycena</taxon>
    </lineage>
</organism>
<accession>A0A8H7DE28</accession>
<comment type="caution">
    <text evidence="3">The sequence shown here is derived from an EMBL/GenBank/DDBJ whole genome shotgun (WGS) entry which is preliminary data.</text>
</comment>
<feature type="signal peptide" evidence="1">
    <location>
        <begin position="1"/>
        <end position="19"/>
    </location>
</feature>
<evidence type="ECO:0000313" key="3">
    <source>
        <dbReference type="EMBL" id="KAF7369567.1"/>
    </source>
</evidence>
<feature type="chain" id="PRO_5034349039" description="DUF5648 domain-containing protein" evidence="1">
    <location>
        <begin position="20"/>
        <end position="208"/>
    </location>
</feature>
<proteinExistence type="predicted"/>
<dbReference type="InterPro" id="IPR043708">
    <property type="entry name" value="DUF5648"/>
</dbReference>
<dbReference type="EMBL" id="JACAZI010000002">
    <property type="protein sequence ID" value="KAF7369567.1"/>
    <property type="molecule type" value="Genomic_DNA"/>
</dbReference>
<keyword evidence="1" id="KW-0732">Signal</keyword>
<keyword evidence="4" id="KW-1185">Reference proteome</keyword>